<dbReference type="RefSeq" id="WP_219909946.1">
    <property type="nucleotide sequence ID" value="NZ_CP066701.1"/>
</dbReference>
<dbReference type="EMBL" id="LQYN01000020">
    <property type="protein sequence ID" value="KYD09948.1"/>
    <property type="molecule type" value="Genomic_DNA"/>
</dbReference>
<dbReference type="PATRIC" id="fig|46224.3.peg.1540"/>
<organism evidence="2 3">
    <name type="scientific">Heyndrickxia sporothermodurans</name>
    <dbReference type="NCBI Taxonomy" id="46224"/>
    <lineage>
        <taxon>Bacteria</taxon>
        <taxon>Bacillati</taxon>
        <taxon>Bacillota</taxon>
        <taxon>Bacilli</taxon>
        <taxon>Bacillales</taxon>
        <taxon>Bacillaceae</taxon>
        <taxon>Heyndrickxia</taxon>
    </lineage>
</organism>
<dbReference type="AlphaFoldDB" id="A0A150LC82"/>
<dbReference type="InterPro" id="IPR046221">
    <property type="entry name" value="DUF6254"/>
</dbReference>
<keyword evidence="3" id="KW-1185">Reference proteome</keyword>
<proteinExistence type="predicted"/>
<feature type="region of interest" description="Disordered" evidence="1">
    <location>
        <begin position="1"/>
        <end position="41"/>
    </location>
</feature>
<gene>
    <name evidence="2" type="ORF">B4102_2454</name>
</gene>
<evidence type="ECO:0000313" key="3">
    <source>
        <dbReference type="Proteomes" id="UP000075666"/>
    </source>
</evidence>
<comment type="caution">
    <text evidence="2">The sequence shown here is derived from an EMBL/GenBank/DDBJ whole genome shotgun (WGS) entry which is preliminary data.</text>
</comment>
<feature type="compositionally biased region" description="Basic and acidic residues" evidence="1">
    <location>
        <begin position="1"/>
        <end position="12"/>
    </location>
</feature>
<dbReference type="Proteomes" id="UP000075666">
    <property type="component" value="Unassembled WGS sequence"/>
</dbReference>
<reference evidence="2 3" key="1">
    <citation type="submission" date="2016-01" db="EMBL/GenBank/DDBJ databases">
        <title>Genome Sequences of Twelve Sporeforming Bacillus Species Isolated from Foods.</title>
        <authorList>
            <person name="Berendsen E.M."/>
            <person name="Wells-Bennik M.H."/>
            <person name="Krawcyk A.O."/>
            <person name="De Jong A."/>
            <person name="Holsappel S."/>
            <person name="Eijlander R.T."/>
            <person name="Kuipers O.P."/>
        </authorList>
    </citation>
    <scope>NUCLEOTIDE SEQUENCE [LARGE SCALE GENOMIC DNA]</scope>
    <source>
        <strain evidence="2 3">B4102</strain>
    </source>
</reference>
<dbReference type="STRING" id="46224.B4102_2454"/>
<dbReference type="Pfam" id="PF19767">
    <property type="entry name" value="DUF6254"/>
    <property type="match status" value="1"/>
</dbReference>
<evidence type="ECO:0000313" key="2">
    <source>
        <dbReference type="EMBL" id="KYD09948.1"/>
    </source>
</evidence>
<accession>A0A150LC82</accession>
<dbReference type="GeneID" id="71768904"/>
<evidence type="ECO:0000256" key="1">
    <source>
        <dbReference type="SAM" id="MobiDB-lite"/>
    </source>
</evidence>
<sequence>MTQSKGQKERQWTVRKQSQNPHGKIKSLEEIADEVTPTKKK</sequence>
<protein>
    <submittedName>
        <fullName evidence="2">Uncharacterized protein</fullName>
    </submittedName>
</protein>
<name>A0A150LC82_9BACI</name>